<dbReference type="SMART" id="SM00066">
    <property type="entry name" value="GAL4"/>
    <property type="match status" value="1"/>
</dbReference>
<dbReference type="OrthoDB" id="3546279at2759"/>
<dbReference type="EMBL" id="FJOG01000027">
    <property type="protein sequence ID" value="CZR64614.1"/>
    <property type="molecule type" value="Genomic_DNA"/>
</dbReference>
<gene>
    <name evidence="4" type="ORF">PAC_14512</name>
</gene>
<feature type="region of interest" description="Disordered" evidence="2">
    <location>
        <begin position="63"/>
        <end position="107"/>
    </location>
</feature>
<dbReference type="SUPFAM" id="SSF57701">
    <property type="entry name" value="Zn2/Cys6 DNA-binding domain"/>
    <property type="match status" value="1"/>
</dbReference>
<dbReference type="Gene3D" id="4.10.240.10">
    <property type="entry name" value="Zn(2)-C6 fungal-type DNA-binding domain"/>
    <property type="match status" value="1"/>
</dbReference>
<evidence type="ECO:0000313" key="5">
    <source>
        <dbReference type="Proteomes" id="UP000184330"/>
    </source>
</evidence>
<dbReference type="PANTHER" id="PTHR47657">
    <property type="entry name" value="STEROL REGULATORY ELEMENT-BINDING PROTEIN ECM22"/>
    <property type="match status" value="1"/>
</dbReference>
<dbReference type="PROSITE" id="PS50048">
    <property type="entry name" value="ZN2_CY6_FUNGAL_2"/>
    <property type="match status" value="1"/>
</dbReference>
<dbReference type="CDD" id="cd00067">
    <property type="entry name" value="GAL4"/>
    <property type="match status" value="1"/>
</dbReference>
<protein>
    <submittedName>
        <fullName evidence="4">Related to C6 transcription factor</fullName>
    </submittedName>
</protein>
<sequence length="422" mass="48410">MDTMFVGWVPGSQNEPRKTAPRLHHKKSRTGCQQCRARRVKCNEVHPVCGSCSRHQTTCVWGRPGQSPGRSNSPNSTTKPKPYTIRPKLSPHLTSTPSDWDEPPESRDRRLTELHLLHHYMAITSLTMNVPGDRKIPEWSISIPKLAFKHNSLLYAIYTFTSMHIAKLDPTNTENIAAYQRYLGLTLREHRDEVGVLSRANADAACLTSSFLRVINFALLQDRGMEPYTPPCEWLQMSSSTGRGLNVEAWKFIADDTGSIMRGMIRDAPGIKPGGWLRDDSVLFRESNRQDLLHLLRRTESDLETEPWNPEIQEAYETTTSYIGSIQMSIKAREQPGIIFRRLIIFPTVVQTSFIELVKEQRPRALVVLAHFFAFLADFREFWWIGDCGRREVMAIERVLSEEWRELMIWPLQAVEDAYVSS</sequence>
<evidence type="ECO:0000256" key="2">
    <source>
        <dbReference type="SAM" id="MobiDB-lite"/>
    </source>
</evidence>
<keyword evidence="5" id="KW-1185">Reference proteome</keyword>
<dbReference type="STRING" id="576137.A0A1L7XHW2"/>
<keyword evidence="1" id="KW-0539">Nucleus</keyword>
<dbReference type="Proteomes" id="UP000184330">
    <property type="component" value="Unassembled WGS sequence"/>
</dbReference>
<name>A0A1L7XHW2_9HELO</name>
<feature type="compositionally biased region" description="Basic residues" evidence="2">
    <location>
        <begin position="19"/>
        <end position="29"/>
    </location>
</feature>
<dbReference type="AlphaFoldDB" id="A0A1L7XHW2"/>
<dbReference type="GO" id="GO:0008270">
    <property type="term" value="F:zinc ion binding"/>
    <property type="evidence" value="ECO:0007669"/>
    <property type="project" value="InterPro"/>
</dbReference>
<evidence type="ECO:0000256" key="1">
    <source>
        <dbReference type="ARBA" id="ARBA00023242"/>
    </source>
</evidence>
<dbReference type="GO" id="GO:0000981">
    <property type="term" value="F:DNA-binding transcription factor activity, RNA polymerase II-specific"/>
    <property type="evidence" value="ECO:0007669"/>
    <property type="project" value="InterPro"/>
</dbReference>
<proteinExistence type="predicted"/>
<feature type="compositionally biased region" description="Polar residues" evidence="2">
    <location>
        <begin position="68"/>
        <end position="79"/>
    </location>
</feature>
<feature type="domain" description="Zn(2)-C6 fungal-type" evidence="3">
    <location>
        <begin position="31"/>
        <end position="61"/>
    </location>
</feature>
<organism evidence="4 5">
    <name type="scientific">Phialocephala subalpina</name>
    <dbReference type="NCBI Taxonomy" id="576137"/>
    <lineage>
        <taxon>Eukaryota</taxon>
        <taxon>Fungi</taxon>
        <taxon>Dikarya</taxon>
        <taxon>Ascomycota</taxon>
        <taxon>Pezizomycotina</taxon>
        <taxon>Leotiomycetes</taxon>
        <taxon>Helotiales</taxon>
        <taxon>Mollisiaceae</taxon>
        <taxon>Phialocephala</taxon>
        <taxon>Phialocephala fortinii species complex</taxon>
    </lineage>
</organism>
<dbReference type="PROSITE" id="PS00463">
    <property type="entry name" value="ZN2_CY6_FUNGAL_1"/>
    <property type="match status" value="1"/>
</dbReference>
<dbReference type="PANTHER" id="PTHR47657:SF14">
    <property type="entry name" value="ZN(2)-C6 FUNGAL-TYPE DOMAIN-CONTAINING PROTEIN"/>
    <property type="match status" value="1"/>
</dbReference>
<evidence type="ECO:0000259" key="3">
    <source>
        <dbReference type="PROSITE" id="PS50048"/>
    </source>
</evidence>
<evidence type="ECO:0000313" key="4">
    <source>
        <dbReference type="EMBL" id="CZR64614.1"/>
    </source>
</evidence>
<feature type="region of interest" description="Disordered" evidence="2">
    <location>
        <begin position="1"/>
        <end position="30"/>
    </location>
</feature>
<dbReference type="InterPro" id="IPR001138">
    <property type="entry name" value="Zn2Cys6_DnaBD"/>
</dbReference>
<accession>A0A1L7XHW2</accession>
<dbReference type="InterPro" id="IPR052400">
    <property type="entry name" value="Zn2-C6_fungal_TF"/>
</dbReference>
<reference evidence="4 5" key="1">
    <citation type="submission" date="2016-03" db="EMBL/GenBank/DDBJ databases">
        <authorList>
            <person name="Ploux O."/>
        </authorList>
    </citation>
    <scope>NUCLEOTIDE SEQUENCE [LARGE SCALE GENOMIC DNA]</scope>
    <source>
        <strain evidence="4 5">UAMH 11012</strain>
    </source>
</reference>
<dbReference type="InterPro" id="IPR036864">
    <property type="entry name" value="Zn2-C6_fun-type_DNA-bd_sf"/>
</dbReference>
<dbReference type="Pfam" id="PF00172">
    <property type="entry name" value="Zn_clus"/>
    <property type="match status" value="1"/>
</dbReference>